<dbReference type="AlphaFoldDB" id="A0A1D8A5F2"/>
<dbReference type="EMBL" id="CP017075">
    <property type="protein sequence ID" value="AOR77343.1"/>
    <property type="molecule type" value="Genomic_DNA"/>
</dbReference>
<gene>
    <name evidence="1" type="ORF">BES08_11700</name>
</gene>
<keyword evidence="2" id="KW-1185">Reference proteome</keyword>
<proteinExistence type="predicted"/>
<evidence type="ECO:0000313" key="2">
    <source>
        <dbReference type="Proteomes" id="UP000094626"/>
    </source>
</evidence>
<accession>A0A1D8A5F2</accession>
<sequence length="76" mass="8935">MNNFPASELMKLQSLRFHFARLARELGSPVSIGTRRYRVKGYLPSQFAVDMGHEPYLAKPWAPRWLRRLDRSLMSE</sequence>
<protein>
    <submittedName>
        <fullName evidence="1">Uncharacterized protein</fullName>
    </submittedName>
</protein>
<organism evidence="1 2">
    <name type="scientific">Novosphingobium resinovorum</name>
    <dbReference type="NCBI Taxonomy" id="158500"/>
    <lineage>
        <taxon>Bacteria</taxon>
        <taxon>Pseudomonadati</taxon>
        <taxon>Pseudomonadota</taxon>
        <taxon>Alphaproteobacteria</taxon>
        <taxon>Sphingomonadales</taxon>
        <taxon>Sphingomonadaceae</taxon>
        <taxon>Novosphingobium</taxon>
    </lineage>
</organism>
<reference evidence="2" key="1">
    <citation type="journal article" date="2017" name="J. Biotechnol.">
        <title>Complete genome sequence of Novosphingobium resinovorum SA1, a versatile xenobiotic-degrading bacterium capable of utilizing sulfanilic acid.</title>
        <authorList>
            <person name="Hegedus B."/>
            <person name="Kos P.B."/>
            <person name="Balint B."/>
            <person name="Maroti G."/>
            <person name="Gan H.M."/>
            <person name="Perei K."/>
            <person name="Rakhely G."/>
        </authorList>
    </citation>
    <scope>NUCLEOTIDE SEQUENCE [LARGE SCALE GENOMIC DNA]</scope>
    <source>
        <strain evidence="2">SA1</strain>
    </source>
</reference>
<evidence type="ECO:0000313" key="1">
    <source>
        <dbReference type="EMBL" id="AOR77343.1"/>
    </source>
</evidence>
<name>A0A1D8A5F2_9SPHN</name>
<dbReference type="KEGG" id="nre:BES08_11700"/>
<dbReference type="Proteomes" id="UP000094626">
    <property type="component" value="Chromosome"/>
</dbReference>